<dbReference type="InterPro" id="IPR029057">
    <property type="entry name" value="PRTase-like"/>
</dbReference>
<dbReference type="Proteomes" id="UP000015347">
    <property type="component" value="Unassembled WGS sequence"/>
</dbReference>
<feature type="region of interest" description="Disordered" evidence="1">
    <location>
        <begin position="45"/>
        <end position="64"/>
    </location>
</feature>
<comment type="caution">
    <text evidence="2">The sequence shown here is derived from an EMBL/GenBank/DDBJ whole genome shotgun (WGS) entry which is preliminary data.</text>
</comment>
<gene>
    <name evidence="2" type="ORF">Salmuc_04730</name>
</gene>
<reference evidence="3" key="1">
    <citation type="journal article" date="2014" name="Stand. Genomic Sci.">
        <title>Genome sequence of the exopolysaccharide-producing Salipiger mucosus type strain (DSM 16094(T)), a moderately halophilic member of the Roseobacter clade.</title>
        <authorList>
            <person name="Riedel T."/>
            <person name="Spring S."/>
            <person name="Fiebig A."/>
            <person name="Petersen J."/>
            <person name="Kyrpides N.C."/>
            <person name="Goker M."/>
            <person name="Klenk H.P."/>
        </authorList>
    </citation>
    <scope>NUCLEOTIDE SEQUENCE [LARGE SCALE GENOMIC DNA]</scope>
    <source>
        <strain evidence="3">DSM 16094</strain>
    </source>
</reference>
<sequence>MALRGALDALPPGTAPVVCVARPRDMHAVGEAYARFGQVEDDEVARLLGAAPPAPPAPPDPDGA</sequence>
<evidence type="ECO:0000313" key="2">
    <source>
        <dbReference type="EMBL" id="EPX75538.1"/>
    </source>
</evidence>
<feature type="compositionally biased region" description="Pro residues" evidence="1">
    <location>
        <begin position="52"/>
        <end position="64"/>
    </location>
</feature>
<keyword evidence="3" id="KW-1185">Reference proteome</keyword>
<organism evidence="2 3">
    <name type="scientific">Salipiger mucosus DSM 16094</name>
    <dbReference type="NCBI Taxonomy" id="1123237"/>
    <lineage>
        <taxon>Bacteria</taxon>
        <taxon>Pseudomonadati</taxon>
        <taxon>Pseudomonadota</taxon>
        <taxon>Alphaproteobacteria</taxon>
        <taxon>Rhodobacterales</taxon>
        <taxon>Roseobacteraceae</taxon>
        <taxon>Salipiger</taxon>
    </lineage>
</organism>
<proteinExistence type="predicted"/>
<dbReference type="AlphaFoldDB" id="S9Q7F6"/>
<protein>
    <submittedName>
        <fullName evidence="2">Uncharacterized protein</fullName>
    </submittedName>
</protein>
<dbReference type="Gene3D" id="3.40.50.2020">
    <property type="match status" value="1"/>
</dbReference>
<name>S9Q7F6_9RHOB</name>
<evidence type="ECO:0000256" key="1">
    <source>
        <dbReference type="SAM" id="MobiDB-lite"/>
    </source>
</evidence>
<dbReference type="HOGENOM" id="CLU_2865264_0_0_5"/>
<dbReference type="EMBL" id="APVH01000076">
    <property type="protein sequence ID" value="EPX75538.1"/>
    <property type="molecule type" value="Genomic_DNA"/>
</dbReference>
<evidence type="ECO:0000313" key="3">
    <source>
        <dbReference type="Proteomes" id="UP000015347"/>
    </source>
</evidence>
<accession>S9Q7F6</accession>